<dbReference type="PANTHER" id="PTHR24045:SF0">
    <property type="entry name" value="N-ACETYLGLUCOSAMINE-1-PHOSPHOTRANSFERASE SUBUNITS ALPHA_BETA"/>
    <property type="match status" value="1"/>
</dbReference>
<evidence type="ECO:0000256" key="1">
    <source>
        <dbReference type="ARBA" id="ARBA00007583"/>
    </source>
</evidence>
<name>A0AAV7YNA3_9EUKA</name>
<protein>
    <recommendedName>
        <fullName evidence="4">Stealth protein CR2 conserved region 2 domain-containing protein</fullName>
    </recommendedName>
</protein>
<feature type="domain" description="Stealth protein CR2 conserved region 2" evidence="4">
    <location>
        <begin position="133"/>
        <end position="236"/>
    </location>
</feature>
<proteinExistence type="inferred from homology"/>
<organism evidence="5 6">
    <name type="scientific">Anaeramoeba flamelloides</name>
    <dbReference type="NCBI Taxonomy" id="1746091"/>
    <lineage>
        <taxon>Eukaryota</taxon>
        <taxon>Metamonada</taxon>
        <taxon>Anaeramoebidae</taxon>
        <taxon>Anaeramoeba</taxon>
    </lineage>
</organism>
<keyword evidence="2" id="KW-0808">Transferase</keyword>
<dbReference type="AlphaFoldDB" id="A0AAV7YNA3"/>
<dbReference type="InterPro" id="IPR021520">
    <property type="entry name" value="Stealth_CR2"/>
</dbReference>
<comment type="caution">
    <text evidence="5">The sequence shown here is derived from an EMBL/GenBank/DDBJ whole genome shotgun (WGS) entry which is preliminary data.</text>
</comment>
<evidence type="ECO:0000256" key="2">
    <source>
        <dbReference type="ARBA" id="ARBA00022679"/>
    </source>
</evidence>
<dbReference type="Proteomes" id="UP001146793">
    <property type="component" value="Unassembled WGS sequence"/>
</dbReference>
<evidence type="ECO:0000313" key="6">
    <source>
        <dbReference type="Proteomes" id="UP001146793"/>
    </source>
</evidence>
<evidence type="ECO:0000256" key="3">
    <source>
        <dbReference type="SAM" id="MobiDB-lite"/>
    </source>
</evidence>
<dbReference type="GO" id="GO:0005794">
    <property type="term" value="C:Golgi apparatus"/>
    <property type="evidence" value="ECO:0007669"/>
    <property type="project" value="TreeGrafter"/>
</dbReference>
<reference evidence="5" key="1">
    <citation type="submission" date="2022-08" db="EMBL/GenBank/DDBJ databases">
        <title>Novel sulphate-reducing endosymbionts in the free-living metamonad Anaeramoeba.</title>
        <authorList>
            <person name="Jerlstrom-Hultqvist J."/>
            <person name="Cepicka I."/>
            <person name="Gallot-Lavallee L."/>
            <person name="Salas-Leiva D."/>
            <person name="Curtis B.A."/>
            <person name="Zahonova K."/>
            <person name="Pipaliya S."/>
            <person name="Dacks J."/>
            <person name="Roger A.J."/>
        </authorList>
    </citation>
    <scope>NUCLEOTIDE SEQUENCE</scope>
    <source>
        <strain evidence="5">Busselton2</strain>
    </source>
</reference>
<comment type="similarity">
    <text evidence="1">Belongs to the stealth family.</text>
</comment>
<dbReference type="GO" id="GO:0016772">
    <property type="term" value="F:transferase activity, transferring phosphorus-containing groups"/>
    <property type="evidence" value="ECO:0007669"/>
    <property type="project" value="InterPro"/>
</dbReference>
<feature type="region of interest" description="Disordered" evidence="3">
    <location>
        <begin position="45"/>
        <end position="109"/>
    </location>
</feature>
<dbReference type="EMBL" id="JANTQA010000057">
    <property type="protein sequence ID" value="KAJ3429123.1"/>
    <property type="molecule type" value="Genomic_DNA"/>
</dbReference>
<evidence type="ECO:0000313" key="5">
    <source>
        <dbReference type="EMBL" id="KAJ3429123.1"/>
    </source>
</evidence>
<dbReference type="InterPro" id="IPR047141">
    <property type="entry name" value="Stealth"/>
</dbReference>
<dbReference type="PANTHER" id="PTHR24045">
    <property type="match status" value="1"/>
</dbReference>
<accession>A0AAV7YNA3</accession>
<gene>
    <name evidence="5" type="ORF">M0812_24463</name>
</gene>
<sequence length="406" mass="48876">MVSNNLNPNLKKFLLIFTFLLLLILFLNQNNNHKSARLKTATDSIKDQVKKKEEVKEKENEKEKEKEKENDNVPNDDKIEEKDDDPKDGNEEGEGEKSKEEEKDKEQEEDNKIDLVYTWAGIVKTMSSNIRYNYELQFSLRSAHKYLPWVNKIYILINPDTEYPYWLKKDYSDKIILYDRCKLFDNPDHCPTRNTFAIFAGVHKIQGLSNKFILIDDDVFFNQPLTQDYFFTKDSRLKVTEVRIPVKIYKDDEFKEFNYPEYRWAKCSHRPKPMRKDLIVKFHEAYPGYAELVQSHLRRYKDLSEEFSLIYYEFFNQKRWIEPVGGQEAAFFQIPHKHPEDITKEFEDIYTIFTTQNVKCFNCNDDFSSKPEIYEKQRKVLWNFYNKLYPETPDYEIPNPDHEKYF</sequence>
<dbReference type="Pfam" id="PF11380">
    <property type="entry name" value="Stealth_CR2"/>
    <property type="match status" value="1"/>
</dbReference>
<evidence type="ECO:0000259" key="4">
    <source>
        <dbReference type="Pfam" id="PF11380"/>
    </source>
</evidence>